<dbReference type="CDD" id="cd03768">
    <property type="entry name" value="SR_ResInv"/>
    <property type="match status" value="1"/>
</dbReference>
<dbReference type="PANTHER" id="PTHR30461:SF26">
    <property type="entry name" value="RESOLVASE HOMOLOG YNEB"/>
    <property type="match status" value="1"/>
</dbReference>
<sequence>MEHKIFGYVRISSEDQNEGRQIEKMKELGIAERDIIVDKKTGSNMDRENYQMLKHHLVRSGDTIVFDSLTRLGRNMENTLEEFKFYENNKINLKFIEEPYINLIHTDDHTNDIIQVAIKKSTLTVLSAFAQKEREDTHKRQAEGIALARKNGKHLGRPAIPITDDFIKSYNRWKAGEITAVKAMVECNLKKDTFYKLAKKYQQELTK</sequence>
<evidence type="ECO:0000256" key="3">
    <source>
        <dbReference type="ARBA" id="ARBA00023125"/>
    </source>
</evidence>
<dbReference type="SMART" id="SM00857">
    <property type="entry name" value="Resolvase"/>
    <property type="match status" value="1"/>
</dbReference>
<evidence type="ECO:0000256" key="5">
    <source>
        <dbReference type="PIRSR" id="PIRSR606118-50"/>
    </source>
</evidence>
<dbReference type="RefSeq" id="WP_000400311.1">
    <property type="nucleotide sequence ID" value="NZ_CP021063.1"/>
</dbReference>
<keyword evidence="2" id="KW-0229">DNA integration</keyword>
<evidence type="ECO:0000313" key="8">
    <source>
        <dbReference type="Proteomes" id="UP000194143"/>
    </source>
</evidence>
<dbReference type="Proteomes" id="UP000194143">
    <property type="component" value="Plasmid poh2"/>
</dbReference>
<dbReference type="InterPro" id="IPR050639">
    <property type="entry name" value="SSR_resolvase"/>
</dbReference>
<proteinExistence type="inferred from homology"/>
<keyword evidence="3" id="KW-0238">DNA-binding</keyword>
<gene>
    <name evidence="7" type="ORF">CAB88_31940</name>
</gene>
<geneLocation type="plasmid" evidence="7 8">
    <name>poh2</name>
</geneLocation>
<evidence type="ECO:0000313" key="7">
    <source>
        <dbReference type="EMBL" id="ARP61623.1"/>
    </source>
</evidence>
<dbReference type="EMBL" id="CP021063">
    <property type="protein sequence ID" value="ARP61623.1"/>
    <property type="molecule type" value="Genomic_DNA"/>
</dbReference>
<evidence type="ECO:0000259" key="6">
    <source>
        <dbReference type="PROSITE" id="PS51736"/>
    </source>
</evidence>
<name>A0A1W6WZH6_BACTU</name>
<dbReference type="InterPro" id="IPR036162">
    <property type="entry name" value="Resolvase-like_N_sf"/>
</dbReference>
<dbReference type="InterPro" id="IPR006118">
    <property type="entry name" value="Recombinase_CS"/>
</dbReference>
<dbReference type="PANTHER" id="PTHR30461">
    <property type="entry name" value="DNA-INVERTASE FROM LAMBDOID PROPHAGE"/>
    <property type="match status" value="1"/>
</dbReference>
<dbReference type="GeneID" id="67469800"/>
<dbReference type="GO" id="GO:0015074">
    <property type="term" value="P:DNA integration"/>
    <property type="evidence" value="ECO:0007669"/>
    <property type="project" value="UniProtKB-KW"/>
</dbReference>
<keyword evidence="4" id="KW-0233">DNA recombination</keyword>
<dbReference type="AlphaFoldDB" id="A0A1W6WZH6"/>
<reference evidence="7 8" key="1">
    <citation type="submission" date="2017-04" db="EMBL/GenBank/DDBJ databases">
        <title>Complete Genome Sequence of Bacillus thuringiensis type Strain ATCC 10792.</title>
        <authorList>
            <person name="Oh D.-H."/>
            <person name="Park B.-J."/>
            <person name="Shuai W."/>
            <person name="Chelliah R."/>
        </authorList>
    </citation>
    <scope>NUCLEOTIDE SEQUENCE [LARGE SCALE GENOMIC DNA]</scope>
    <source>
        <strain evidence="7 8">ATCC 10792</strain>
        <plasmid evidence="7 8">poh2</plasmid>
    </source>
</reference>
<dbReference type="Pfam" id="PF00239">
    <property type="entry name" value="Resolvase"/>
    <property type="match status" value="1"/>
</dbReference>
<keyword evidence="8" id="KW-1185">Reference proteome</keyword>
<comment type="similarity">
    <text evidence="1">Belongs to the site-specific recombinase resolvase family.</text>
</comment>
<dbReference type="PROSITE" id="PS00398">
    <property type="entry name" value="RECOMBINASES_2"/>
    <property type="match status" value="1"/>
</dbReference>
<feature type="domain" description="Resolvase/invertase-type recombinase catalytic" evidence="6">
    <location>
        <begin position="4"/>
        <end position="152"/>
    </location>
</feature>
<protein>
    <submittedName>
        <fullName evidence="7">Integrase</fullName>
    </submittedName>
</protein>
<dbReference type="GO" id="GO:0003677">
    <property type="term" value="F:DNA binding"/>
    <property type="evidence" value="ECO:0007669"/>
    <property type="project" value="UniProtKB-KW"/>
</dbReference>
<keyword evidence="7" id="KW-0614">Plasmid</keyword>
<dbReference type="Gene3D" id="3.40.50.1390">
    <property type="entry name" value="Resolvase, N-terminal catalytic domain"/>
    <property type="match status" value="1"/>
</dbReference>
<dbReference type="PROSITE" id="PS51736">
    <property type="entry name" value="RECOMBINASES_3"/>
    <property type="match status" value="1"/>
</dbReference>
<dbReference type="SMR" id="A0A1W6WZH6"/>
<dbReference type="GO" id="GO:0000150">
    <property type="term" value="F:DNA strand exchange activity"/>
    <property type="evidence" value="ECO:0007669"/>
    <property type="project" value="InterPro"/>
</dbReference>
<evidence type="ECO:0000256" key="1">
    <source>
        <dbReference type="ARBA" id="ARBA00009913"/>
    </source>
</evidence>
<evidence type="ECO:0000256" key="2">
    <source>
        <dbReference type="ARBA" id="ARBA00022908"/>
    </source>
</evidence>
<accession>A0A1W6WZH6</accession>
<organism evidence="7 8">
    <name type="scientific">Bacillus thuringiensis</name>
    <dbReference type="NCBI Taxonomy" id="1428"/>
    <lineage>
        <taxon>Bacteria</taxon>
        <taxon>Bacillati</taxon>
        <taxon>Bacillota</taxon>
        <taxon>Bacilli</taxon>
        <taxon>Bacillales</taxon>
        <taxon>Bacillaceae</taxon>
        <taxon>Bacillus</taxon>
        <taxon>Bacillus cereus group</taxon>
    </lineage>
</organism>
<dbReference type="InterPro" id="IPR006119">
    <property type="entry name" value="Resolv_N"/>
</dbReference>
<feature type="active site" description="O-(5'-phospho-DNA)-serine intermediate" evidence="5">
    <location>
        <position position="12"/>
    </location>
</feature>
<evidence type="ECO:0000256" key="4">
    <source>
        <dbReference type="ARBA" id="ARBA00023172"/>
    </source>
</evidence>
<dbReference type="SUPFAM" id="SSF53041">
    <property type="entry name" value="Resolvase-like"/>
    <property type="match status" value="1"/>
</dbReference>